<evidence type="ECO:0000313" key="5">
    <source>
        <dbReference type="EMBL" id="MDC9589800.1"/>
    </source>
</evidence>
<dbReference type="PROSITE" id="PS51192">
    <property type="entry name" value="HELICASE_ATP_BIND_1"/>
    <property type="match status" value="1"/>
</dbReference>
<keyword evidence="6" id="KW-1185">Reference proteome</keyword>
<keyword evidence="1" id="KW-0378">Hydrolase</keyword>
<organism evidence="5 6">
    <name type="scientific">Xenorhabdus yunnanensis</name>
    <dbReference type="NCBI Taxonomy" id="3025878"/>
    <lineage>
        <taxon>Bacteria</taxon>
        <taxon>Pseudomonadati</taxon>
        <taxon>Pseudomonadota</taxon>
        <taxon>Gammaproteobacteria</taxon>
        <taxon>Enterobacterales</taxon>
        <taxon>Morganellaceae</taxon>
        <taxon>Xenorhabdus</taxon>
    </lineage>
</organism>
<gene>
    <name evidence="5" type="ORF">PSI23_10950</name>
</gene>
<reference evidence="5 6" key="1">
    <citation type="submission" date="2023-02" db="EMBL/GenBank/DDBJ databases">
        <title>Entomopathogenic bacteria.</title>
        <authorList>
            <person name="Machado R.A."/>
        </authorList>
    </citation>
    <scope>NUCLEOTIDE SEQUENCE [LARGE SCALE GENOMIC DNA]</scope>
    <source>
        <strain evidence="5 6">XENO-10</strain>
    </source>
</reference>
<dbReference type="PROSITE" id="PS51194">
    <property type="entry name" value="HELICASE_CTER"/>
    <property type="match status" value="1"/>
</dbReference>
<dbReference type="Proteomes" id="UP001217178">
    <property type="component" value="Unassembled WGS sequence"/>
</dbReference>
<dbReference type="SMART" id="SM00490">
    <property type="entry name" value="HELICc"/>
    <property type="match status" value="1"/>
</dbReference>
<dbReference type="CDD" id="cd18793">
    <property type="entry name" value="SF2_C_SNF"/>
    <property type="match status" value="1"/>
</dbReference>
<keyword evidence="2 5" id="KW-0547">Nucleotide-binding</keyword>
<evidence type="ECO:0000313" key="6">
    <source>
        <dbReference type="Proteomes" id="UP001217178"/>
    </source>
</evidence>
<dbReference type="SMART" id="SM00487">
    <property type="entry name" value="DEXDc"/>
    <property type="match status" value="1"/>
</dbReference>
<feature type="domain" description="Helicase C-terminal" evidence="4">
    <location>
        <begin position="370"/>
        <end position="526"/>
    </location>
</feature>
<dbReference type="Gene3D" id="3.40.50.300">
    <property type="entry name" value="P-loop containing nucleotide triphosphate hydrolases"/>
    <property type="match status" value="2"/>
</dbReference>
<dbReference type="PANTHER" id="PTHR45766:SF6">
    <property type="entry name" value="SWI_SNF-RELATED MATRIX-ASSOCIATED ACTIN-DEPENDENT REGULATOR OF CHROMATIN SUBFAMILY A-LIKE PROTEIN 1"/>
    <property type="match status" value="1"/>
</dbReference>
<evidence type="ECO:0000259" key="4">
    <source>
        <dbReference type="PROSITE" id="PS51194"/>
    </source>
</evidence>
<dbReference type="InterPro" id="IPR049730">
    <property type="entry name" value="SNF2/RAD54-like_C"/>
</dbReference>
<protein>
    <submittedName>
        <fullName evidence="5">DEAD/DEAH box helicase</fullName>
    </submittedName>
</protein>
<dbReference type="GO" id="GO:0004386">
    <property type="term" value="F:helicase activity"/>
    <property type="evidence" value="ECO:0007669"/>
    <property type="project" value="UniProtKB-KW"/>
</dbReference>
<dbReference type="RefSeq" id="WP_273555116.1">
    <property type="nucleotide sequence ID" value="NZ_JAQRFI010000022.1"/>
</dbReference>
<comment type="caution">
    <text evidence="5">The sequence shown here is derived from an EMBL/GenBank/DDBJ whole genome shotgun (WGS) entry which is preliminary data.</text>
</comment>
<evidence type="ECO:0000256" key="1">
    <source>
        <dbReference type="ARBA" id="ARBA00022801"/>
    </source>
</evidence>
<dbReference type="EMBL" id="JAQRFI010000022">
    <property type="protein sequence ID" value="MDC9589800.1"/>
    <property type="molecule type" value="Genomic_DNA"/>
</dbReference>
<dbReference type="InterPro" id="IPR001650">
    <property type="entry name" value="Helicase_C-like"/>
</dbReference>
<name>A0ABT5LJ37_9GAMM</name>
<keyword evidence="2 5" id="KW-0067">ATP-binding</keyword>
<sequence>MATLQLYQQRALVIQGSEQELERARVLNPEELIDLGQNTVAYKWNYHNAALLALANLPAVSPIYRDYNWPAPNNFRPYQHQIVCADFLCLRKKAYCFAGTGTGKTAIGIWAAHYLYTLGLVKKILVLCRASILLDAWQPTAAKLLFGVADFTVIEGTIKKKQEQVASAAPFHITNYEALEGLHDKFIQNNYDLIILDESTKIKNRETDLWMLVYPLVRNATYAWQMTGTPTPMGPKDAFGQICMFEGFGNTVPNIYWWENLTTWKVNKFKRLPLNGWQNTVAKYMQPAIRIRTRDCLDLPPISYESRYLPLTSVQNAAIKMLRVQQMVNLAGENITGDNQAILLNKVVQICCGAVLSENGKVVEMKPTKRLNECLEIIHSEEGKVIIFAPFRAAVDMIARYLHRKNIAVGIIHGGISKTARQKIFDSFQNDVKEKMQVIVGVPSAFAHGVTLTEASHTIWFAPYSSTEVYLQANARMERNGQTRHMTVTEIWGDQREKQLYDIIAGRADAQLTLLDIYRSLLKDNQGD</sequence>
<evidence type="ECO:0000256" key="2">
    <source>
        <dbReference type="ARBA" id="ARBA00022806"/>
    </source>
</evidence>
<dbReference type="Pfam" id="PF00271">
    <property type="entry name" value="Helicase_C"/>
    <property type="match status" value="1"/>
</dbReference>
<dbReference type="Pfam" id="PF00176">
    <property type="entry name" value="SNF2-rel_dom"/>
    <property type="match status" value="1"/>
</dbReference>
<proteinExistence type="predicted"/>
<dbReference type="InterPro" id="IPR027417">
    <property type="entry name" value="P-loop_NTPase"/>
</dbReference>
<feature type="domain" description="Helicase ATP-binding" evidence="3">
    <location>
        <begin position="85"/>
        <end position="248"/>
    </location>
</feature>
<evidence type="ECO:0000259" key="3">
    <source>
        <dbReference type="PROSITE" id="PS51192"/>
    </source>
</evidence>
<keyword evidence="2 5" id="KW-0347">Helicase</keyword>
<dbReference type="InterPro" id="IPR014001">
    <property type="entry name" value="Helicase_ATP-bd"/>
</dbReference>
<dbReference type="SUPFAM" id="SSF52540">
    <property type="entry name" value="P-loop containing nucleoside triphosphate hydrolases"/>
    <property type="match status" value="2"/>
</dbReference>
<dbReference type="PANTHER" id="PTHR45766">
    <property type="entry name" value="DNA ANNEALING HELICASE AND ENDONUCLEASE ZRANB3 FAMILY MEMBER"/>
    <property type="match status" value="1"/>
</dbReference>
<accession>A0ABT5LJ37</accession>
<dbReference type="InterPro" id="IPR000330">
    <property type="entry name" value="SNF2_N"/>
</dbReference>